<name>A0ABV5BHC5_9BACL</name>
<dbReference type="InterPro" id="IPR036638">
    <property type="entry name" value="HLH_DNA-bd_sf"/>
</dbReference>
<protein>
    <submittedName>
        <fullName evidence="1">Spo0E family sporulation regulatory protein-aspartic acid phosphatase</fullName>
    </submittedName>
</protein>
<dbReference type="Pfam" id="PF09388">
    <property type="entry name" value="SpoOE-like"/>
    <property type="match status" value="1"/>
</dbReference>
<evidence type="ECO:0000313" key="2">
    <source>
        <dbReference type="Proteomes" id="UP001580407"/>
    </source>
</evidence>
<dbReference type="Proteomes" id="UP001580407">
    <property type="component" value="Unassembled WGS sequence"/>
</dbReference>
<proteinExistence type="predicted"/>
<organism evidence="1 2">
    <name type="scientific">Paenibacillus terreus</name>
    <dbReference type="NCBI Taxonomy" id="1387834"/>
    <lineage>
        <taxon>Bacteria</taxon>
        <taxon>Bacillati</taxon>
        <taxon>Bacillota</taxon>
        <taxon>Bacilli</taxon>
        <taxon>Bacillales</taxon>
        <taxon>Paenibacillaceae</taxon>
        <taxon>Paenibacillus</taxon>
    </lineage>
</organism>
<dbReference type="InterPro" id="IPR037208">
    <property type="entry name" value="Spo0E-like_sf"/>
</dbReference>
<evidence type="ECO:0000313" key="1">
    <source>
        <dbReference type="EMBL" id="MFB5684970.1"/>
    </source>
</evidence>
<keyword evidence="2" id="KW-1185">Reference proteome</keyword>
<dbReference type="RefSeq" id="WP_375528634.1">
    <property type="nucleotide sequence ID" value="NZ_JBHILM010000053.1"/>
</dbReference>
<dbReference type="SUPFAM" id="SSF140500">
    <property type="entry name" value="BAS1536-like"/>
    <property type="match status" value="1"/>
</dbReference>
<gene>
    <name evidence="1" type="ORF">ACE3NQ_29080</name>
</gene>
<dbReference type="Gene3D" id="4.10.280.10">
    <property type="entry name" value="Helix-loop-helix DNA-binding domain"/>
    <property type="match status" value="1"/>
</dbReference>
<comment type="caution">
    <text evidence="1">The sequence shown here is derived from an EMBL/GenBank/DDBJ whole genome shotgun (WGS) entry which is preliminary data.</text>
</comment>
<accession>A0ABV5BHC5</accession>
<reference evidence="1 2" key="1">
    <citation type="submission" date="2024-09" db="EMBL/GenBank/DDBJ databases">
        <authorList>
            <person name="Ruan L."/>
        </authorList>
    </citation>
    <scope>NUCLEOTIDE SEQUENCE [LARGE SCALE GENOMIC DNA]</scope>
    <source>
        <strain evidence="1 2">D33</strain>
    </source>
</reference>
<dbReference type="InterPro" id="IPR018540">
    <property type="entry name" value="Spo0E-like"/>
</dbReference>
<dbReference type="EMBL" id="JBHILM010000053">
    <property type="protein sequence ID" value="MFB5684970.1"/>
    <property type="molecule type" value="Genomic_DNA"/>
</dbReference>
<sequence>MENLKQEIEQKRRELVMLADEKGFLAPEVLQKSQELDQLLVQFYRGTLLLRN</sequence>